<name>A0A2S1JB87_ECOLX</name>
<sequence>MPFLIGLLSPVFTQRMSPFNSLLLPLATAQPVLMRHRGHQVDKHVIDGGYHGAGDWVSLRRVFI</sequence>
<dbReference type="AlphaFoldDB" id="A0A2S1JB87"/>
<organism evidence="1">
    <name type="scientific">Escherichia coli</name>
    <dbReference type="NCBI Taxonomy" id="562"/>
    <lineage>
        <taxon>Bacteria</taxon>
        <taxon>Pseudomonadati</taxon>
        <taxon>Pseudomonadota</taxon>
        <taxon>Gammaproteobacteria</taxon>
        <taxon>Enterobacterales</taxon>
        <taxon>Enterobacteriaceae</taxon>
        <taxon>Escherichia</taxon>
    </lineage>
</organism>
<gene>
    <name evidence="1" type="ORF">FOBECEAA_00080</name>
</gene>
<proteinExistence type="predicted"/>
<protein>
    <submittedName>
        <fullName evidence="1">Uncharacterized protein</fullName>
    </submittedName>
</protein>
<keyword evidence="1" id="KW-0614">Plasmid</keyword>
<dbReference type="RefSeq" id="WP_001116206.1">
    <property type="nucleotide sequence ID" value="NZ_JAODTD010000020.1"/>
</dbReference>
<reference evidence="1" key="1">
    <citation type="submission" date="2018-01" db="EMBL/GenBank/DDBJ databases">
        <title>Prevalence of blaNDM and mcr-1 in Escherichia coli from food in China.</title>
        <authorList>
            <person name="Liu X."/>
            <person name="Li R."/>
            <person name="Chen S."/>
        </authorList>
    </citation>
    <scope>NUCLEOTIDE SEQUENCE</scope>
    <source>
        <strain evidence="1">1079</strain>
        <plasmid evidence="1">p1079-IncFIB-N</plasmid>
    </source>
</reference>
<dbReference type="EMBL" id="MG825383">
    <property type="protein sequence ID" value="AWF75641.1"/>
    <property type="molecule type" value="Genomic_DNA"/>
</dbReference>
<accession>A0A2S1JB87</accession>
<geneLocation type="plasmid" evidence="1">
    <name>p1079-IncFIB-N</name>
</geneLocation>
<evidence type="ECO:0000313" key="1">
    <source>
        <dbReference type="EMBL" id="AWF75641.1"/>
    </source>
</evidence>